<protein>
    <submittedName>
        <fullName evidence="2">Uncharacterized protein</fullName>
    </submittedName>
</protein>
<comment type="caution">
    <text evidence="2">The sequence shown here is derived from an EMBL/GenBank/DDBJ whole genome shotgun (WGS) entry which is preliminary data.</text>
</comment>
<proteinExistence type="predicted"/>
<evidence type="ECO:0000313" key="3">
    <source>
        <dbReference type="Proteomes" id="UP000824120"/>
    </source>
</evidence>
<sequence>MEHLWKELDITFTLFEGKMELSVTMTERLNINKIDKSTEEWTCKFQVVYKGHPRTNREGNKKYQLMILKDEKNLFAIWLTTLLSTQLLQLLMACTFAADSVDFVAYF</sequence>
<keyword evidence="1" id="KW-0472">Membrane</keyword>
<feature type="transmembrane region" description="Helical" evidence="1">
    <location>
        <begin position="74"/>
        <end position="98"/>
    </location>
</feature>
<name>A0A9J5Y393_SOLCO</name>
<evidence type="ECO:0000313" key="2">
    <source>
        <dbReference type="EMBL" id="KAG5594343.1"/>
    </source>
</evidence>
<dbReference type="EMBL" id="JACXVP010000007">
    <property type="protein sequence ID" value="KAG5594343.1"/>
    <property type="molecule type" value="Genomic_DNA"/>
</dbReference>
<dbReference type="Proteomes" id="UP000824120">
    <property type="component" value="Chromosome 7"/>
</dbReference>
<accession>A0A9J5Y393</accession>
<reference evidence="2 3" key="1">
    <citation type="submission" date="2020-09" db="EMBL/GenBank/DDBJ databases">
        <title>De no assembly of potato wild relative species, Solanum commersonii.</title>
        <authorList>
            <person name="Cho K."/>
        </authorList>
    </citation>
    <scope>NUCLEOTIDE SEQUENCE [LARGE SCALE GENOMIC DNA]</scope>
    <source>
        <strain evidence="2">LZ3.2</strain>
        <tissue evidence="2">Leaf</tissue>
    </source>
</reference>
<gene>
    <name evidence="2" type="ORF">H5410_035575</name>
</gene>
<organism evidence="2 3">
    <name type="scientific">Solanum commersonii</name>
    <name type="common">Commerson's wild potato</name>
    <name type="synonym">Commerson's nightshade</name>
    <dbReference type="NCBI Taxonomy" id="4109"/>
    <lineage>
        <taxon>Eukaryota</taxon>
        <taxon>Viridiplantae</taxon>
        <taxon>Streptophyta</taxon>
        <taxon>Embryophyta</taxon>
        <taxon>Tracheophyta</taxon>
        <taxon>Spermatophyta</taxon>
        <taxon>Magnoliopsida</taxon>
        <taxon>eudicotyledons</taxon>
        <taxon>Gunneridae</taxon>
        <taxon>Pentapetalae</taxon>
        <taxon>asterids</taxon>
        <taxon>lamiids</taxon>
        <taxon>Solanales</taxon>
        <taxon>Solanaceae</taxon>
        <taxon>Solanoideae</taxon>
        <taxon>Solaneae</taxon>
        <taxon>Solanum</taxon>
    </lineage>
</organism>
<evidence type="ECO:0000256" key="1">
    <source>
        <dbReference type="SAM" id="Phobius"/>
    </source>
</evidence>
<keyword evidence="3" id="KW-1185">Reference proteome</keyword>
<keyword evidence="1" id="KW-0812">Transmembrane</keyword>
<dbReference type="AlphaFoldDB" id="A0A9J5Y393"/>
<keyword evidence="1" id="KW-1133">Transmembrane helix</keyword>